<evidence type="ECO:0000259" key="1">
    <source>
        <dbReference type="Pfam" id="PF14534"/>
    </source>
</evidence>
<keyword evidence="3" id="KW-1185">Reference proteome</keyword>
<reference evidence="2 3" key="1">
    <citation type="submission" date="2020-04" db="EMBL/GenBank/DDBJ databases">
        <title>Flammeovirga sp. SR4, a novel species isolated from seawater.</title>
        <authorList>
            <person name="Wang X."/>
        </authorList>
    </citation>
    <scope>NUCLEOTIDE SEQUENCE [LARGE SCALE GENOMIC DNA]</scope>
    <source>
        <strain evidence="2 3">ATCC 23126</strain>
    </source>
</reference>
<dbReference type="Proteomes" id="UP000576082">
    <property type="component" value="Unassembled WGS sequence"/>
</dbReference>
<dbReference type="PROSITE" id="PS51257">
    <property type="entry name" value="PROKAR_LIPOPROTEIN"/>
    <property type="match status" value="1"/>
</dbReference>
<accession>A0A7X9XAP8</accession>
<organism evidence="2 3">
    <name type="scientific">Flammeovirga aprica JL-4</name>
    <dbReference type="NCBI Taxonomy" id="694437"/>
    <lineage>
        <taxon>Bacteria</taxon>
        <taxon>Pseudomonadati</taxon>
        <taxon>Bacteroidota</taxon>
        <taxon>Cytophagia</taxon>
        <taxon>Cytophagales</taxon>
        <taxon>Flammeovirgaceae</taxon>
        <taxon>Flammeovirga</taxon>
    </lineage>
</organism>
<evidence type="ECO:0000313" key="2">
    <source>
        <dbReference type="EMBL" id="NME69897.1"/>
    </source>
</evidence>
<dbReference type="Pfam" id="PF14534">
    <property type="entry name" value="DUF4440"/>
    <property type="match status" value="1"/>
</dbReference>
<dbReference type="InterPro" id="IPR032710">
    <property type="entry name" value="NTF2-like_dom_sf"/>
</dbReference>
<dbReference type="SUPFAM" id="SSF54427">
    <property type="entry name" value="NTF2-like"/>
    <property type="match status" value="1"/>
</dbReference>
<protein>
    <submittedName>
        <fullName evidence="2">Nuclear transport factor 2 family protein</fullName>
    </submittedName>
</protein>
<dbReference type="RefSeq" id="WP_169658151.1">
    <property type="nucleotide sequence ID" value="NZ_JABANE010000051.1"/>
</dbReference>
<dbReference type="InterPro" id="IPR027843">
    <property type="entry name" value="DUF4440"/>
</dbReference>
<gene>
    <name evidence="2" type="ORF">HHU12_18130</name>
</gene>
<dbReference type="AlphaFoldDB" id="A0A7X9XAP8"/>
<name>A0A7X9XAP8_9BACT</name>
<sequence length="144" mass="16678">MIKYIYLFLFSILIGCQTTTSNPEQEIQQIHKVLKTQEKAWNTGDLDQFMIGYWESEKLMFIGKSGLTYGWEQTLANYKKGYPDVKAMGKLTFTLIETELLAENVALVVGKWHLSRETNDLQGHFSLVWKKIDNKWVIIADHSS</sequence>
<comment type="caution">
    <text evidence="2">The sequence shown here is derived from an EMBL/GenBank/DDBJ whole genome shotgun (WGS) entry which is preliminary data.</text>
</comment>
<proteinExistence type="predicted"/>
<dbReference type="EMBL" id="JABANE010000051">
    <property type="protein sequence ID" value="NME69897.1"/>
    <property type="molecule type" value="Genomic_DNA"/>
</dbReference>
<dbReference type="Gene3D" id="3.10.450.50">
    <property type="match status" value="1"/>
</dbReference>
<evidence type="ECO:0000313" key="3">
    <source>
        <dbReference type="Proteomes" id="UP000576082"/>
    </source>
</evidence>
<feature type="domain" description="DUF4440" evidence="1">
    <location>
        <begin position="30"/>
        <end position="138"/>
    </location>
</feature>